<keyword evidence="1" id="KW-0472">Membrane</keyword>
<reference evidence="3" key="1">
    <citation type="submission" date="2018-01" db="EMBL/GenBank/DDBJ databases">
        <title>An insight into the sialome of Amazonian anophelines.</title>
        <authorList>
            <person name="Ribeiro J.M."/>
            <person name="Scarpassa V."/>
            <person name="Calvo E."/>
        </authorList>
    </citation>
    <scope>NUCLEOTIDE SEQUENCE</scope>
    <source>
        <tissue evidence="3">Salivary glands</tissue>
    </source>
</reference>
<feature type="signal peptide" evidence="2">
    <location>
        <begin position="1"/>
        <end position="25"/>
    </location>
</feature>
<evidence type="ECO:0000256" key="2">
    <source>
        <dbReference type="SAM" id="SignalP"/>
    </source>
</evidence>
<feature type="transmembrane region" description="Helical" evidence="1">
    <location>
        <begin position="57"/>
        <end position="76"/>
    </location>
</feature>
<keyword evidence="2" id="KW-0732">Signal</keyword>
<protein>
    <recommendedName>
        <fullName evidence="4">Secreted peptide</fullName>
    </recommendedName>
</protein>
<dbReference type="EMBL" id="GGFM01000761">
    <property type="protein sequence ID" value="MBW21512.1"/>
    <property type="molecule type" value="Transcribed_RNA"/>
</dbReference>
<proteinExistence type="predicted"/>
<keyword evidence="1" id="KW-1133">Transmembrane helix</keyword>
<name>A0A2M3YZ16_9DIPT</name>
<feature type="chain" id="PRO_5014901868" description="Secreted peptide" evidence="2">
    <location>
        <begin position="26"/>
        <end position="172"/>
    </location>
</feature>
<evidence type="ECO:0008006" key="4">
    <source>
        <dbReference type="Google" id="ProtNLM"/>
    </source>
</evidence>
<dbReference type="AlphaFoldDB" id="A0A2M3YZ16"/>
<accession>A0A2M3YZ16</accession>
<evidence type="ECO:0000256" key="1">
    <source>
        <dbReference type="SAM" id="Phobius"/>
    </source>
</evidence>
<keyword evidence="1" id="KW-0812">Transmembrane</keyword>
<sequence>MLTTLVCGSLTLCCWCCLFCSFSSSLFDSLAKSSIRIIGSVATVFSDSSFFNSFGSGSSILLSSFSSLCCSLTMSFSMRTSTVRSICTLFSSTFDASTVFSCSSSCSTFTSSMLSLRIEPAAPPTPFSCTNFPFSCPSVEMSVKLLRLIAAIEGSAISSSSVARCSTALLAV</sequence>
<evidence type="ECO:0000313" key="3">
    <source>
        <dbReference type="EMBL" id="MBW21512.1"/>
    </source>
</evidence>
<organism evidence="3">
    <name type="scientific">Anopheles braziliensis</name>
    <dbReference type="NCBI Taxonomy" id="58242"/>
    <lineage>
        <taxon>Eukaryota</taxon>
        <taxon>Metazoa</taxon>
        <taxon>Ecdysozoa</taxon>
        <taxon>Arthropoda</taxon>
        <taxon>Hexapoda</taxon>
        <taxon>Insecta</taxon>
        <taxon>Pterygota</taxon>
        <taxon>Neoptera</taxon>
        <taxon>Endopterygota</taxon>
        <taxon>Diptera</taxon>
        <taxon>Nematocera</taxon>
        <taxon>Culicoidea</taxon>
        <taxon>Culicidae</taxon>
        <taxon>Anophelinae</taxon>
        <taxon>Anopheles</taxon>
    </lineage>
</organism>